<evidence type="ECO:0008006" key="4">
    <source>
        <dbReference type="Google" id="ProtNLM"/>
    </source>
</evidence>
<feature type="compositionally biased region" description="Polar residues" evidence="1">
    <location>
        <begin position="377"/>
        <end position="388"/>
    </location>
</feature>
<evidence type="ECO:0000313" key="2">
    <source>
        <dbReference type="EMBL" id="RKL29214.1"/>
    </source>
</evidence>
<feature type="compositionally biased region" description="Polar residues" evidence="1">
    <location>
        <begin position="506"/>
        <end position="530"/>
    </location>
</feature>
<sequence length="753" mass="80636">MSAAQKEEANLHDVAMSSISSVSTLLRQAIEAAMPVAPEQYMTIAVPGTVIDLEDYENGGEFVYDLSKHALPPTSVRQAEGRLVDSMMPIANIMIGNTGKSVARSYSRALDALLPAKATISSGNGARSPGESHYDAAMKFLRQRDSNGKTAVDLYREKQQAWCQAQASWDKAKIQAQEDAEKKYPPTAGDDFLAKQKQYIADWTQMNYMMFRTETQGAWMDWVVNGQKYNVDFNFGVVDVDSIMSQIEDSKESLRNSTLPDETGASDVYGVSLTPARWATYCKRKAEGWYDRNGTYTLGELDSEIARLNTLASSYTAAQELIKDHKYPADTSTTPAAIKSPTVAKVSDADTALAASLSTLYTAEGNSGGVQPPPAPTGQTEADNTSTGLTPAQKTLAAARAALFKSQQARDQSAAEWDSYDMATMQGDAATQVATWITAKQNVITKQLAALTTLRATKAANCPPTVSIITGATAPDASDPTSVGSTTIAPQGSEYASPVFGINRDGTLNTDKPATSSSKTQDQNDAMDSDPWTTISFSFSAADRNKVANSKDSGFSTGGSFGFALWGAGGSYSHDSAHADMQDDMASCDVSVSFSALVVDIDRPWLQAEIFSDADLDIAEDVLLSPGASRLKAAIAKQETKLNPEFPAYPTSFVLAADTTIDFSGSTRHIQEYFNSKATSSDTSVGWGPFSTHVSSHHASSHRHVQCQTTATGCKLSFGAPQIIAWVSEILPELPRAKYSNPLWQGAGAPISA</sequence>
<evidence type="ECO:0000313" key="3">
    <source>
        <dbReference type="Proteomes" id="UP000283569"/>
    </source>
</evidence>
<accession>A0A420SIY8</accession>
<feature type="compositionally biased region" description="Polar residues" evidence="1">
    <location>
        <begin position="479"/>
        <end position="490"/>
    </location>
</feature>
<dbReference type="EMBL" id="MRDB01000059">
    <property type="protein sequence ID" value="RKL29214.1"/>
    <property type="molecule type" value="Genomic_DNA"/>
</dbReference>
<dbReference type="AlphaFoldDB" id="A0A420SIY8"/>
<proteinExistence type="predicted"/>
<comment type="caution">
    <text evidence="2">The sequence shown here is derived from an EMBL/GenBank/DDBJ whole genome shotgun (WGS) entry which is preliminary data.</text>
</comment>
<feature type="region of interest" description="Disordered" evidence="1">
    <location>
        <begin position="476"/>
        <end position="530"/>
    </location>
</feature>
<name>A0A420SIY8_GIBIN</name>
<reference evidence="2 3" key="1">
    <citation type="journal article" date="2018" name="Sci. Rep.">
        <title>Characterisation of pathogen-specific regions and novel effector candidates in Fusarium oxysporum f. sp. cepae.</title>
        <authorList>
            <person name="Armitage A.D."/>
            <person name="Taylor A."/>
            <person name="Sobczyk M.K."/>
            <person name="Baxter L."/>
            <person name="Greenfield B.P."/>
            <person name="Bates H.J."/>
            <person name="Wilson F."/>
            <person name="Jackson A.C."/>
            <person name="Ott S."/>
            <person name="Harrison R.J."/>
            <person name="Clarkson J.P."/>
        </authorList>
    </citation>
    <scope>NUCLEOTIDE SEQUENCE [LARGE SCALE GENOMIC DNA]</scope>
    <source>
        <strain evidence="2 3">Fp_A8</strain>
    </source>
</reference>
<organism evidence="2 3">
    <name type="scientific">Gibberella intermedia</name>
    <name type="common">Bulb rot disease fungus</name>
    <name type="synonym">Fusarium proliferatum</name>
    <dbReference type="NCBI Taxonomy" id="948311"/>
    <lineage>
        <taxon>Eukaryota</taxon>
        <taxon>Fungi</taxon>
        <taxon>Dikarya</taxon>
        <taxon>Ascomycota</taxon>
        <taxon>Pezizomycotina</taxon>
        <taxon>Sordariomycetes</taxon>
        <taxon>Hypocreomycetidae</taxon>
        <taxon>Hypocreales</taxon>
        <taxon>Nectriaceae</taxon>
        <taxon>Fusarium</taxon>
        <taxon>Fusarium fujikuroi species complex</taxon>
    </lineage>
</organism>
<dbReference type="Proteomes" id="UP000283569">
    <property type="component" value="Unassembled WGS sequence"/>
</dbReference>
<feature type="region of interest" description="Disordered" evidence="1">
    <location>
        <begin position="364"/>
        <end position="388"/>
    </location>
</feature>
<evidence type="ECO:0000256" key="1">
    <source>
        <dbReference type="SAM" id="MobiDB-lite"/>
    </source>
</evidence>
<protein>
    <recommendedName>
        <fullName evidence="4">MACPF domain-containing protein</fullName>
    </recommendedName>
</protein>
<gene>
    <name evidence="2" type="ORF">BFJ72_g12123</name>
</gene>